<dbReference type="PANTHER" id="PTHR43385">
    <property type="entry name" value="RIBOFLAVIN TRANSPORTER RIBJ"/>
    <property type="match status" value="1"/>
</dbReference>
<dbReference type="Pfam" id="PF07690">
    <property type="entry name" value="MFS_1"/>
    <property type="match status" value="1"/>
</dbReference>
<feature type="transmembrane region" description="Helical" evidence="6">
    <location>
        <begin position="423"/>
        <end position="447"/>
    </location>
</feature>
<evidence type="ECO:0000256" key="5">
    <source>
        <dbReference type="ARBA" id="ARBA00023136"/>
    </source>
</evidence>
<feature type="transmembrane region" description="Helical" evidence="6">
    <location>
        <begin position="366"/>
        <end position="386"/>
    </location>
</feature>
<dbReference type="GO" id="GO:0022857">
    <property type="term" value="F:transmembrane transporter activity"/>
    <property type="evidence" value="ECO:0007669"/>
    <property type="project" value="InterPro"/>
</dbReference>
<dbReference type="PANTHER" id="PTHR43385:SF1">
    <property type="entry name" value="RIBOFLAVIN TRANSPORTER RIBJ"/>
    <property type="match status" value="1"/>
</dbReference>
<dbReference type="InterPro" id="IPR036259">
    <property type="entry name" value="MFS_trans_sf"/>
</dbReference>
<dbReference type="SUPFAM" id="SSF103473">
    <property type="entry name" value="MFS general substrate transporter"/>
    <property type="match status" value="1"/>
</dbReference>
<proteinExistence type="predicted"/>
<name>A0A8J4YWM3_CHIOP</name>
<protein>
    <submittedName>
        <fullName evidence="7">Oxalate:formate antiporter</fullName>
    </submittedName>
</protein>
<feature type="transmembrane region" description="Helical" evidence="6">
    <location>
        <begin position="110"/>
        <end position="129"/>
    </location>
</feature>
<evidence type="ECO:0000313" key="7">
    <source>
        <dbReference type="EMBL" id="KAG0729951.1"/>
    </source>
</evidence>
<keyword evidence="2" id="KW-0813">Transport</keyword>
<keyword evidence="8" id="KW-1185">Reference proteome</keyword>
<dbReference type="CDD" id="cd17353">
    <property type="entry name" value="MFS_OFA_like"/>
    <property type="match status" value="1"/>
</dbReference>
<feature type="transmembrane region" description="Helical" evidence="6">
    <location>
        <begin position="398"/>
        <end position="417"/>
    </location>
</feature>
<gene>
    <name evidence="7" type="primary">oxlT_1</name>
    <name evidence="7" type="ORF">GWK47_029290</name>
</gene>
<evidence type="ECO:0000256" key="2">
    <source>
        <dbReference type="ARBA" id="ARBA00022448"/>
    </source>
</evidence>
<evidence type="ECO:0000256" key="3">
    <source>
        <dbReference type="ARBA" id="ARBA00022692"/>
    </source>
</evidence>
<feature type="transmembrane region" description="Helical" evidence="6">
    <location>
        <begin position="150"/>
        <end position="172"/>
    </location>
</feature>
<feature type="transmembrane region" description="Helical" evidence="6">
    <location>
        <begin position="192"/>
        <end position="214"/>
    </location>
</feature>
<comment type="subcellular location">
    <subcellularLocation>
        <location evidence="1">Membrane</location>
        <topology evidence="1">Multi-pass membrane protein</topology>
    </subcellularLocation>
</comment>
<feature type="transmembrane region" description="Helical" evidence="6">
    <location>
        <begin position="338"/>
        <end position="360"/>
    </location>
</feature>
<reference evidence="7" key="1">
    <citation type="submission" date="2020-07" db="EMBL/GenBank/DDBJ databases">
        <title>The High-quality genome of the commercially important snow crab, Chionoecetes opilio.</title>
        <authorList>
            <person name="Jeong J.-H."/>
            <person name="Ryu S."/>
        </authorList>
    </citation>
    <scope>NUCLEOTIDE SEQUENCE</scope>
    <source>
        <strain evidence="7">MADBK_172401_WGS</strain>
        <tissue evidence="7">Digestive gland</tissue>
    </source>
</reference>
<keyword evidence="4 6" id="KW-1133">Transmembrane helix</keyword>
<comment type="caution">
    <text evidence="7">The sequence shown here is derived from an EMBL/GenBank/DDBJ whole genome shotgun (WGS) entry which is preliminary data.</text>
</comment>
<dbReference type="Gene3D" id="1.20.1250.20">
    <property type="entry name" value="MFS general substrate transporter like domains"/>
    <property type="match status" value="2"/>
</dbReference>
<feature type="transmembrane region" description="Helical" evidence="6">
    <location>
        <begin position="86"/>
        <end position="104"/>
    </location>
</feature>
<dbReference type="Proteomes" id="UP000770661">
    <property type="component" value="Unassembled WGS sequence"/>
</dbReference>
<dbReference type="InterPro" id="IPR052983">
    <property type="entry name" value="MFS_Riboflavin_Transporter"/>
</dbReference>
<dbReference type="OrthoDB" id="410267at2759"/>
<sequence>MMACPTLSRKVRGLCAIAGGILIHLTLGNLYSFGNMMTYMVSYMHQRVDPSITYANIIWVNSITTMSQGFFMVVGGLMEKKAGPRLTCLLGCSLLSAGIMLTRYTVEVSLFAVDLTYGMLSGLGISLAYTTPLSCGMQWFPGHKGVINGLIVAGFGLGALGSTNIQTAFLNPENKPPQSDGYFVEASILDRVPSVFVLLGAVFLVMQGVGCMLLNKPPQDKVMTYIQEGESLLAKEVTYDAQELQTISPATVTATTEPCKDLKPAEIIKNRTFYVLWLMYFFNTIAIGYINAMGKSFGQTFIKDDHFLAAMVSLAAIFNAGGRVVWGRLMDLTSFRVAMRLLTSVLALLFATMPLTASMGRAAFTLWLWAIFFTFSGTFALMPTAIEKAFGAEHYSANYGLLFTSQTVSGPLIAAGNQLLLTTFGFTGCFLVVAGIIVLSVGMTFLVPKRI</sequence>
<accession>A0A8J4YWM3</accession>
<dbReference type="EMBL" id="JACEEZ010000634">
    <property type="protein sequence ID" value="KAG0729951.1"/>
    <property type="molecule type" value="Genomic_DNA"/>
</dbReference>
<evidence type="ECO:0000313" key="8">
    <source>
        <dbReference type="Proteomes" id="UP000770661"/>
    </source>
</evidence>
<feature type="transmembrane region" description="Helical" evidence="6">
    <location>
        <begin position="306"/>
        <end position="326"/>
    </location>
</feature>
<evidence type="ECO:0000256" key="6">
    <source>
        <dbReference type="SAM" id="Phobius"/>
    </source>
</evidence>
<keyword evidence="5 6" id="KW-0472">Membrane</keyword>
<evidence type="ECO:0000256" key="1">
    <source>
        <dbReference type="ARBA" id="ARBA00004141"/>
    </source>
</evidence>
<keyword evidence="3 6" id="KW-0812">Transmembrane</keyword>
<evidence type="ECO:0000256" key="4">
    <source>
        <dbReference type="ARBA" id="ARBA00022989"/>
    </source>
</evidence>
<dbReference type="AlphaFoldDB" id="A0A8J4YWM3"/>
<organism evidence="7 8">
    <name type="scientific">Chionoecetes opilio</name>
    <name type="common">Atlantic snow crab</name>
    <name type="synonym">Cancer opilio</name>
    <dbReference type="NCBI Taxonomy" id="41210"/>
    <lineage>
        <taxon>Eukaryota</taxon>
        <taxon>Metazoa</taxon>
        <taxon>Ecdysozoa</taxon>
        <taxon>Arthropoda</taxon>
        <taxon>Crustacea</taxon>
        <taxon>Multicrustacea</taxon>
        <taxon>Malacostraca</taxon>
        <taxon>Eumalacostraca</taxon>
        <taxon>Eucarida</taxon>
        <taxon>Decapoda</taxon>
        <taxon>Pleocyemata</taxon>
        <taxon>Brachyura</taxon>
        <taxon>Eubrachyura</taxon>
        <taxon>Majoidea</taxon>
        <taxon>Majidae</taxon>
        <taxon>Chionoecetes</taxon>
    </lineage>
</organism>
<feature type="transmembrane region" description="Helical" evidence="6">
    <location>
        <begin position="52"/>
        <end position="74"/>
    </location>
</feature>
<dbReference type="InterPro" id="IPR011701">
    <property type="entry name" value="MFS"/>
</dbReference>
<feature type="transmembrane region" description="Helical" evidence="6">
    <location>
        <begin position="273"/>
        <end position="294"/>
    </location>
</feature>
<dbReference type="GO" id="GO:0016020">
    <property type="term" value="C:membrane"/>
    <property type="evidence" value="ECO:0007669"/>
    <property type="project" value="UniProtKB-SubCell"/>
</dbReference>